<dbReference type="GO" id="GO:0009254">
    <property type="term" value="P:peptidoglycan turnover"/>
    <property type="evidence" value="ECO:0007669"/>
    <property type="project" value="InterPro"/>
</dbReference>
<dbReference type="GO" id="GO:0008933">
    <property type="term" value="F:peptidoglycan lytic transglycosylase activity"/>
    <property type="evidence" value="ECO:0007669"/>
    <property type="project" value="TreeGrafter"/>
</dbReference>
<feature type="compositionally biased region" description="Pro residues" evidence="6">
    <location>
        <begin position="61"/>
        <end position="79"/>
    </location>
</feature>
<accession>A0A643F9H5</accession>
<dbReference type="InterPro" id="IPR005300">
    <property type="entry name" value="MltA_B"/>
</dbReference>
<dbReference type="OrthoDB" id="9783686at2"/>
<dbReference type="GO" id="GO:0009253">
    <property type="term" value="P:peptidoglycan catabolic process"/>
    <property type="evidence" value="ECO:0007669"/>
    <property type="project" value="TreeGrafter"/>
</dbReference>
<dbReference type="EMBL" id="VZPB01000038">
    <property type="protein sequence ID" value="KAB0579352.1"/>
    <property type="molecule type" value="Genomic_DNA"/>
</dbReference>
<dbReference type="GO" id="GO:0019867">
    <property type="term" value="C:outer membrane"/>
    <property type="evidence" value="ECO:0007669"/>
    <property type="project" value="InterPro"/>
</dbReference>
<dbReference type="AlphaFoldDB" id="A0A643F9H5"/>
<dbReference type="Pfam" id="PF03562">
    <property type="entry name" value="MltA"/>
    <property type="match status" value="1"/>
</dbReference>
<dbReference type="InterPro" id="IPR036908">
    <property type="entry name" value="RlpA-like_sf"/>
</dbReference>
<evidence type="ECO:0000256" key="1">
    <source>
        <dbReference type="ARBA" id="ARBA00001420"/>
    </source>
</evidence>
<organism evidence="8 9">
    <name type="scientific">Ideonella dechloratans</name>
    <dbReference type="NCBI Taxonomy" id="36863"/>
    <lineage>
        <taxon>Bacteria</taxon>
        <taxon>Pseudomonadati</taxon>
        <taxon>Pseudomonadota</taxon>
        <taxon>Betaproteobacteria</taxon>
        <taxon>Burkholderiales</taxon>
        <taxon>Sphaerotilaceae</taxon>
        <taxon>Ideonella</taxon>
    </lineage>
</organism>
<dbReference type="Pfam" id="PF06725">
    <property type="entry name" value="3D"/>
    <property type="match status" value="1"/>
</dbReference>
<name>A0A643F9H5_IDEDE</name>
<evidence type="ECO:0000313" key="9">
    <source>
        <dbReference type="Proteomes" id="UP000430120"/>
    </source>
</evidence>
<evidence type="ECO:0000256" key="4">
    <source>
        <dbReference type="ARBA" id="ARBA00023316"/>
    </source>
</evidence>
<dbReference type="GO" id="GO:0071555">
    <property type="term" value="P:cell wall organization"/>
    <property type="evidence" value="ECO:0007669"/>
    <property type="project" value="UniProtKB-KW"/>
</dbReference>
<comment type="catalytic activity">
    <reaction evidence="1">
        <text>Exolytic cleavage of the (1-&gt;4)-beta-glycosidic linkage between N-acetylmuramic acid (MurNAc) and N-acetylglucosamine (GlcNAc) residues in peptidoglycan, from either the reducing or the non-reducing ends of the peptidoglycan chains, with concomitant formation of a 1,6-anhydrobond in the MurNAc residue.</text>
        <dbReference type="EC" id="4.2.2.n1"/>
    </reaction>
</comment>
<dbReference type="EC" id="4.2.2.n1" evidence="2"/>
<dbReference type="CDD" id="cd14668">
    <property type="entry name" value="mlta_B"/>
    <property type="match status" value="1"/>
</dbReference>
<keyword evidence="9" id="KW-1185">Reference proteome</keyword>
<evidence type="ECO:0000256" key="6">
    <source>
        <dbReference type="SAM" id="MobiDB-lite"/>
    </source>
</evidence>
<sequence length="413" mass="45340">MKSRTPAATRASNTNHPMSFPIRRGAGVLPFWSSVPRLASGLTAMAAAVLLASCSSVSLEPSPPATPLPAHPAPTPAPPGTLERSHARWVPASFADLPGWGQDRTLELWPALRLGCQTPPAAWARLCAQARLTTPANDAEARAWLEQHLKVYRVESPEGDPAGLVTGYFEPLVAASRKPTATRRVPLYAAPPDLGQRKPYWTRQQLDTLPAAQAMLKGREIAWVEDPLDALILQIQGSGRLQITEADGRQRLVRLAFAGHNDQPYKSVGRWLIDQGELKPGEASWPGIKDWARRNPKRLQELLWQNPRYVFFREEPLPDPSLGPKGAQAVPLTPGRSVAVDPAAVPYGTPLWLDTTEPLSERPLQRLVMAQDTGSAIVGAVRVDYFWGWGDDAEAQAGRMKQALRLWVLWPRS</sequence>
<evidence type="ECO:0000256" key="5">
    <source>
        <dbReference type="ARBA" id="ARBA00030918"/>
    </source>
</evidence>
<feature type="region of interest" description="Disordered" evidence="6">
    <location>
        <begin position="61"/>
        <end position="83"/>
    </location>
</feature>
<dbReference type="Gene3D" id="2.40.40.10">
    <property type="entry name" value="RlpA-like domain"/>
    <property type="match status" value="1"/>
</dbReference>
<evidence type="ECO:0000313" key="8">
    <source>
        <dbReference type="EMBL" id="KAB0579352.1"/>
    </source>
</evidence>
<feature type="domain" description="Lytic transglycosylase MltA" evidence="7">
    <location>
        <begin position="172"/>
        <end position="313"/>
    </location>
</feature>
<gene>
    <name evidence="8" type="ORF">F7Q92_14965</name>
</gene>
<keyword evidence="4" id="KW-0961">Cell wall biogenesis/degradation</keyword>
<dbReference type="SMART" id="SM00925">
    <property type="entry name" value="MltA"/>
    <property type="match status" value="1"/>
</dbReference>
<evidence type="ECO:0000259" key="7">
    <source>
        <dbReference type="SMART" id="SM00925"/>
    </source>
</evidence>
<comment type="caution">
    <text evidence="8">The sequence shown here is derived from an EMBL/GenBank/DDBJ whole genome shotgun (WGS) entry which is preliminary data.</text>
</comment>
<dbReference type="CDD" id="cd14485">
    <property type="entry name" value="mltA_like_LT_A"/>
    <property type="match status" value="1"/>
</dbReference>
<dbReference type="PANTHER" id="PTHR30124">
    <property type="entry name" value="MEMBRANE-BOUND LYTIC MUREIN TRANSGLYCOSYLASE A"/>
    <property type="match status" value="1"/>
</dbReference>
<dbReference type="Proteomes" id="UP000430120">
    <property type="component" value="Unassembled WGS sequence"/>
</dbReference>
<dbReference type="GO" id="GO:0004553">
    <property type="term" value="F:hydrolase activity, hydrolyzing O-glycosyl compounds"/>
    <property type="evidence" value="ECO:0007669"/>
    <property type="project" value="InterPro"/>
</dbReference>
<dbReference type="PIRSF" id="PIRSF019422">
    <property type="entry name" value="MltA"/>
    <property type="match status" value="1"/>
</dbReference>
<dbReference type="PANTHER" id="PTHR30124:SF0">
    <property type="entry name" value="MEMBRANE-BOUND LYTIC MUREIN TRANSGLYCOSYLASE A"/>
    <property type="match status" value="1"/>
</dbReference>
<evidence type="ECO:0000256" key="3">
    <source>
        <dbReference type="ARBA" id="ARBA00023239"/>
    </source>
</evidence>
<dbReference type="InterPro" id="IPR010611">
    <property type="entry name" value="3D_dom"/>
</dbReference>
<protein>
    <recommendedName>
        <fullName evidence="2">peptidoglycan lytic exotransglycosylase</fullName>
        <ecNumber evidence="2">4.2.2.n1</ecNumber>
    </recommendedName>
    <alternativeName>
        <fullName evidence="5">Murein hydrolase A</fullName>
    </alternativeName>
</protein>
<reference evidence="8 9" key="1">
    <citation type="submission" date="2019-09" db="EMBL/GenBank/DDBJ databases">
        <title>Draft genome sequences of 48 bacterial type strains from the CCUG.</title>
        <authorList>
            <person name="Tunovic T."/>
            <person name="Pineiro-Iglesias B."/>
            <person name="Unosson C."/>
            <person name="Inganas E."/>
            <person name="Ohlen M."/>
            <person name="Cardew S."/>
            <person name="Jensie-Markopoulos S."/>
            <person name="Salva-Serra F."/>
            <person name="Jaen-Luchoro D."/>
            <person name="Karlsson R."/>
            <person name="Svensson-Stadler L."/>
            <person name="Chun J."/>
            <person name="Moore E."/>
        </authorList>
    </citation>
    <scope>NUCLEOTIDE SEQUENCE [LARGE SCALE GENOMIC DNA]</scope>
    <source>
        <strain evidence="8 9">CCUG 30977</strain>
    </source>
</reference>
<keyword evidence="3" id="KW-0456">Lyase</keyword>
<proteinExistence type="predicted"/>
<evidence type="ECO:0000256" key="2">
    <source>
        <dbReference type="ARBA" id="ARBA00012587"/>
    </source>
</evidence>
<dbReference type="Gene3D" id="2.40.240.50">
    <property type="entry name" value="Barwin-like endoglucanases"/>
    <property type="match status" value="1"/>
</dbReference>
<dbReference type="InterPro" id="IPR026044">
    <property type="entry name" value="MltA"/>
</dbReference>
<dbReference type="SUPFAM" id="SSF50685">
    <property type="entry name" value="Barwin-like endoglucanases"/>
    <property type="match status" value="1"/>
</dbReference>